<reference evidence="4" key="1">
    <citation type="journal article" date="2023" name="Commun. Biol.">
        <title>Genome analysis of Parmales, the sister group of diatoms, reveals the evolutionary specialization of diatoms from phago-mixotrophs to photoautotrophs.</title>
        <authorList>
            <person name="Ban H."/>
            <person name="Sato S."/>
            <person name="Yoshikawa S."/>
            <person name="Yamada K."/>
            <person name="Nakamura Y."/>
            <person name="Ichinomiya M."/>
            <person name="Sato N."/>
            <person name="Blanc-Mathieu R."/>
            <person name="Endo H."/>
            <person name="Kuwata A."/>
            <person name="Ogata H."/>
        </authorList>
    </citation>
    <scope>NUCLEOTIDE SEQUENCE [LARGE SCALE GENOMIC DNA]</scope>
    <source>
        <strain evidence="4">NIES 3701</strain>
    </source>
</reference>
<dbReference type="Gene3D" id="3.10.450.50">
    <property type="match status" value="1"/>
</dbReference>
<dbReference type="Proteomes" id="UP001165085">
    <property type="component" value="Unassembled WGS sequence"/>
</dbReference>
<evidence type="ECO:0000259" key="2">
    <source>
        <dbReference type="PROSITE" id="PS00036"/>
    </source>
</evidence>
<dbReference type="PROSITE" id="PS00036">
    <property type="entry name" value="BZIP_BASIC"/>
    <property type="match status" value="1"/>
</dbReference>
<gene>
    <name evidence="3" type="ORF">TrST_g4640</name>
</gene>
<evidence type="ECO:0000313" key="4">
    <source>
        <dbReference type="Proteomes" id="UP001165085"/>
    </source>
</evidence>
<dbReference type="InterPro" id="IPR032710">
    <property type="entry name" value="NTF2-like_dom_sf"/>
</dbReference>
<feature type="domain" description="BZIP" evidence="2">
    <location>
        <begin position="91"/>
        <end position="104"/>
    </location>
</feature>
<sequence>MELKKELGAKVLQSFPMDHTHATQVADAGHGWIPLQTGIEAEYRALEEEFLPQRKKRKVADLKPITRGGDINGDEIIIPGADKMDAKTLARAKNREQAKKSREKKKREIEGMSEELNEVRLKLKEQEDFLARAQEKLKLYDEMVETNRKLAEENLRLQAILFPDPDDPLAMATPGAGAVRGTSDGGEKKGQCQARLSLAHNFVDLIQNGCSWEDGVAELCTDDDAEFHSDSMPRCETVQQFADTMVETTKVVFADFKYIRKSSTCDGEQVTVVCMAQGSHVAKGQAEPTSPPKSMNAMAVFSIKFVSTKHEGKKIESVDLIFDTHTAYCQLGWPLVCFLKPKAKPREGGLVANSKGGFRWHSAL</sequence>
<evidence type="ECO:0000256" key="1">
    <source>
        <dbReference type="SAM" id="Coils"/>
    </source>
</evidence>
<keyword evidence="4" id="KW-1185">Reference proteome</keyword>
<feature type="coiled-coil region" evidence="1">
    <location>
        <begin position="95"/>
        <end position="143"/>
    </location>
</feature>
<name>A0A9W7BT00_9STRA</name>
<dbReference type="EMBL" id="BRXY01000459">
    <property type="protein sequence ID" value="GMH96119.1"/>
    <property type="molecule type" value="Genomic_DNA"/>
</dbReference>
<comment type="caution">
    <text evidence="3">The sequence shown here is derived from an EMBL/GenBank/DDBJ whole genome shotgun (WGS) entry which is preliminary data.</text>
</comment>
<dbReference type="OrthoDB" id="190049at2759"/>
<dbReference type="InterPro" id="IPR004827">
    <property type="entry name" value="bZIP"/>
</dbReference>
<dbReference type="SUPFAM" id="SSF54427">
    <property type="entry name" value="NTF2-like"/>
    <property type="match status" value="1"/>
</dbReference>
<protein>
    <recommendedName>
        <fullName evidence="2">BZIP domain-containing protein</fullName>
    </recommendedName>
</protein>
<organism evidence="3 4">
    <name type="scientific">Triparma strigata</name>
    <dbReference type="NCBI Taxonomy" id="1606541"/>
    <lineage>
        <taxon>Eukaryota</taxon>
        <taxon>Sar</taxon>
        <taxon>Stramenopiles</taxon>
        <taxon>Ochrophyta</taxon>
        <taxon>Bolidophyceae</taxon>
        <taxon>Parmales</taxon>
        <taxon>Triparmaceae</taxon>
        <taxon>Triparma</taxon>
    </lineage>
</organism>
<accession>A0A9W7BT00</accession>
<proteinExistence type="predicted"/>
<dbReference type="AlphaFoldDB" id="A0A9W7BT00"/>
<dbReference type="GO" id="GO:0003700">
    <property type="term" value="F:DNA-binding transcription factor activity"/>
    <property type="evidence" value="ECO:0007669"/>
    <property type="project" value="InterPro"/>
</dbReference>
<evidence type="ECO:0000313" key="3">
    <source>
        <dbReference type="EMBL" id="GMH96119.1"/>
    </source>
</evidence>
<keyword evidence="1" id="KW-0175">Coiled coil</keyword>